<dbReference type="OrthoDB" id="5588534at2759"/>
<protein>
    <submittedName>
        <fullName evidence="2">Uncharacterized protein</fullName>
    </submittedName>
</protein>
<sequence length="194" mass="22228">MGTEFERLMRLAEQNTVEIQRTSLEKRQIGGASRSNAGVGDAREQRDKRRRVELELERRIKQRETDNIQRQADLQRRRKERLEAEKAEQEELERRRQMERRQKQKQKVGSGSGAGVANADRRDGPAPRAPVAEPKRGAAQPLSYDQLMRIASERPSASGSEPSRRAPQSMRSSVPAPVQKSRSQQHSTQPRELR</sequence>
<feature type="non-terminal residue" evidence="2">
    <location>
        <position position="194"/>
    </location>
</feature>
<dbReference type="Proteomes" id="UP001140094">
    <property type="component" value="Unassembled WGS sequence"/>
</dbReference>
<evidence type="ECO:0000256" key="1">
    <source>
        <dbReference type="SAM" id="MobiDB-lite"/>
    </source>
</evidence>
<gene>
    <name evidence="2" type="ORF">H4R20_006938</name>
</gene>
<comment type="caution">
    <text evidence="2">The sequence shown here is derived from an EMBL/GenBank/DDBJ whole genome shotgun (WGS) entry which is preliminary data.</text>
</comment>
<name>A0A9W8HMR0_9FUNG</name>
<organism evidence="2 3">
    <name type="scientific">Coemansia guatemalensis</name>
    <dbReference type="NCBI Taxonomy" id="2761395"/>
    <lineage>
        <taxon>Eukaryota</taxon>
        <taxon>Fungi</taxon>
        <taxon>Fungi incertae sedis</taxon>
        <taxon>Zoopagomycota</taxon>
        <taxon>Kickxellomycotina</taxon>
        <taxon>Kickxellomycetes</taxon>
        <taxon>Kickxellales</taxon>
        <taxon>Kickxellaceae</taxon>
        <taxon>Coemansia</taxon>
    </lineage>
</organism>
<feature type="compositionally biased region" description="Basic and acidic residues" evidence="1">
    <location>
        <begin position="41"/>
        <end position="67"/>
    </location>
</feature>
<dbReference type="EMBL" id="JANBUO010003431">
    <property type="protein sequence ID" value="KAJ2790890.1"/>
    <property type="molecule type" value="Genomic_DNA"/>
</dbReference>
<dbReference type="AlphaFoldDB" id="A0A9W8HMR0"/>
<proteinExistence type="predicted"/>
<reference evidence="2" key="1">
    <citation type="submission" date="2022-07" db="EMBL/GenBank/DDBJ databases">
        <title>Phylogenomic reconstructions and comparative analyses of Kickxellomycotina fungi.</title>
        <authorList>
            <person name="Reynolds N.K."/>
            <person name="Stajich J.E."/>
            <person name="Barry K."/>
            <person name="Grigoriev I.V."/>
            <person name="Crous P."/>
            <person name="Smith M.E."/>
        </authorList>
    </citation>
    <scope>NUCLEOTIDE SEQUENCE</scope>
    <source>
        <strain evidence="2">NRRL 1565</strain>
    </source>
</reference>
<evidence type="ECO:0000313" key="3">
    <source>
        <dbReference type="Proteomes" id="UP001140094"/>
    </source>
</evidence>
<accession>A0A9W8HMR0</accession>
<evidence type="ECO:0000313" key="2">
    <source>
        <dbReference type="EMBL" id="KAJ2790890.1"/>
    </source>
</evidence>
<feature type="compositionally biased region" description="Basic and acidic residues" evidence="1">
    <location>
        <begin position="80"/>
        <end position="101"/>
    </location>
</feature>
<keyword evidence="3" id="KW-1185">Reference proteome</keyword>
<feature type="region of interest" description="Disordered" evidence="1">
    <location>
        <begin position="22"/>
        <end position="194"/>
    </location>
</feature>